<name>A0AAD7N159_9AGAR</name>
<reference evidence="2" key="1">
    <citation type="submission" date="2023-03" db="EMBL/GenBank/DDBJ databases">
        <title>Massive genome expansion in bonnet fungi (Mycena s.s.) driven by repeated elements and novel gene families across ecological guilds.</title>
        <authorList>
            <consortium name="Lawrence Berkeley National Laboratory"/>
            <person name="Harder C.B."/>
            <person name="Miyauchi S."/>
            <person name="Viragh M."/>
            <person name="Kuo A."/>
            <person name="Thoen E."/>
            <person name="Andreopoulos B."/>
            <person name="Lu D."/>
            <person name="Skrede I."/>
            <person name="Drula E."/>
            <person name="Henrissat B."/>
            <person name="Morin E."/>
            <person name="Kohler A."/>
            <person name="Barry K."/>
            <person name="LaButti K."/>
            <person name="Morin E."/>
            <person name="Salamov A."/>
            <person name="Lipzen A."/>
            <person name="Mereny Z."/>
            <person name="Hegedus B."/>
            <person name="Baldrian P."/>
            <person name="Stursova M."/>
            <person name="Weitz H."/>
            <person name="Taylor A."/>
            <person name="Grigoriev I.V."/>
            <person name="Nagy L.G."/>
            <person name="Martin F."/>
            <person name="Kauserud H."/>
        </authorList>
    </citation>
    <scope>NUCLEOTIDE SEQUENCE</scope>
    <source>
        <strain evidence="2">CBHHK188m</strain>
    </source>
</reference>
<feature type="compositionally biased region" description="Low complexity" evidence="1">
    <location>
        <begin position="148"/>
        <end position="162"/>
    </location>
</feature>
<protein>
    <submittedName>
        <fullName evidence="2">Uncharacterized protein</fullName>
    </submittedName>
</protein>
<dbReference type="EMBL" id="JARJLG010000130">
    <property type="protein sequence ID" value="KAJ7739799.1"/>
    <property type="molecule type" value="Genomic_DNA"/>
</dbReference>
<evidence type="ECO:0000313" key="3">
    <source>
        <dbReference type="Proteomes" id="UP001215280"/>
    </source>
</evidence>
<dbReference type="Proteomes" id="UP001215280">
    <property type="component" value="Unassembled WGS sequence"/>
</dbReference>
<keyword evidence="3" id="KW-1185">Reference proteome</keyword>
<feature type="compositionally biased region" description="Basic and acidic residues" evidence="1">
    <location>
        <begin position="258"/>
        <end position="288"/>
    </location>
</feature>
<sequence length="298" mass="32080">MSPSPYRCEVLYIPDPGQPDQPAGNQKLYLVTGTGVVNGRPIQLGAYGSWNSGGSCIQGLKTATCKGYAWNERDAMRSAWFASCDRGEHQHPANPAPLSPSVALASTTSIRVSIPGSSHLTPRGRSTQDEAGFIDTLPPYLWTPSPAPARASPTPTSRRTAPGVASPSSKKEKVKIFHPPMSRTPSPNVPPHVHVSGERSYAVRSGAHGWVFSDLRAARDKYHNLQNRGLNVELATSAGFTQALTFAEESEASSDESESGRMTDDLAEELALREAHGDEWKEVRDRNAKGKGRHPCGA</sequence>
<feature type="region of interest" description="Disordered" evidence="1">
    <location>
        <begin position="247"/>
        <end position="298"/>
    </location>
</feature>
<proteinExistence type="predicted"/>
<evidence type="ECO:0000313" key="2">
    <source>
        <dbReference type="EMBL" id="KAJ7739799.1"/>
    </source>
</evidence>
<dbReference type="AlphaFoldDB" id="A0AAD7N159"/>
<comment type="caution">
    <text evidence="2">The sequence shown here is derived from an EMBL/GenBank/DDBJ whole genome shotgun (WGS) entry which is preliminary data.</text>
</comment>
<feature type="compositionally biased region" description="Acidic residues" evidence="1">
    <location>
        <begin position="248"/>
        <end position="257"/>
    </location>
</feature>
<feature type="compositionally biased region" description="Basic residues" evidence="1">
    <location>
        <begin position="289"/>
        <end position="298"/>
    </location>
</feature>
<evidence type="ECO:0000256" key="1">
    <source>
        <dbReference type="SAM" id="MobiDB-lite"/>
    </source>
</evidence>
<organism evidence="2 3">
    <name type="scientific">Mycena maculata</name>
    <dbReference type="NCBI Taxonomy" id="230809"/>
    <lineage>
        <taxon>Eukaryota</taxon>
        <taxon>Fungi</taxon>
        <taxon>Dikarya</taxon>
        <taxon>Basidiomycota</taxon>
        <taxon>Agaricomycotina</taxon>
        <taxon>Agaricomycetes</taxon>
        <taxon>Agaricomycetidae</taxon>
        <taxon>Agaricales</taxon>
        <taxon>Marasmiineae</taxon>
        <taxon>Mycenaceae</taxon>
        <taxon>Mycena</taxon>
    </lineage>
</organism>
<feature type="region of interest" description="Disordered" evidence="1">
    <location>
        <begin position="144"/>
        <end position="173"/>
    </location>
</feature>
<accession>A0AAD7N159</accession>
<gene>
    <name evidence="2" type="ORF">DFH07DRAFT_778624</name>
</gene>